<dbReference type="PANTHER" id="PTHR34987">
    <property type="entry name" value="C, PUTATIVE (AFU_ORTHOLOGUE AFUA_3G02880)-RELATED"/>
    <property type="match status" value="1"/>
</dbReference>
<dbReference type="Gene3D" id="1.50.10.10">
    <property type="match status" value="1"/>
</dbReference>
<protein>
    <submittedName>
        <fullName evidence="1">Uncharacterized protein</fullName>
    </submittedName>
</protein>
<sequence length="700" mass="76654">MHVLRNGFWRVVVAAEQPRVAELQFDAWGEGKWCANLLKTGAPRSSHLPLTGPVGAQSVYVDASGNWRRSGESLLARLSAGRTATEVTLGEIEFGAVRETWRLRLDGARLTWTIRQEWKETVEVADALTPGLFFAAEAAWGEATVFQLWERGMAGDGFYGNGTILGTESVTAWTRQTRREGGGWVVAKLLSHAVPNGDWRVATSHHLKKGEILNFASVLGQSAWCDAAGPRTFRAGEVVETEIAWEPAASETGMALGVEVERGATGWREAEVTRRFFDVYANCGIMADTQLWRLGNQPAGYVALFCRYMQSEMLKFGVPRGALGPASTDGQDVLVGEVTRMAENLRRSGTVGAGYQSSTSLDFYPSFLVAMRDVLVVTGDRESGAELWAGAEAALARLRAQLAEGGGLISTARETGNDYWDWIARTGHIGYVNILAWMGLRAASEVARWLGREDEAAAAERDAAAVGAAFNAEFWSEEKGFYADWVEADGRGHFYLYAPPQLMAICAGMVPEEKARRVVAAILARRHELGPAWENCFSIQTNFYDAETQSFMFRTFGSDVTRFGQTMNGGCLASWNYHWIGALMKTGHTAEAVEAWRRVVARFEQTALVEGCNYWDYQGEPSRTMIPVEIPGEFPSYDLISAEPFLADQGLVAAALPRWLLGVEPTLEGVKLGPVAAPELTPAQVTLRHLGEERVVEVGG</sequence>
<name>A0A8F9TUT1_9BACT</name>
<keyword evidence="2" id="KW-1185">Reference proteome</keyword>
<dbReference type="PANTHER" id="PTHR34987:SF4">
    <property type="entry name" value="ALPHA-L-RHAMNOSIDASE C-TERMINAL DOMAIN-CONTAINING PROTEIN"/>
    <property type="match status" value="1"/>
</dbReference>
<dbReference type="AlphaFoldDB" id="A0A8F9TUT1"/>
<dbReference type="EMBL" id="CP080507">
    <property type="protein sequence ID" value="QYM78477.1"/>
    <property type="molecule type" value="Genomic_DNA"/>
</dbReference>
<dbReference type="Proteomes" id="UP000825051">
    <property type="component" value="Chromosome"/>
</dbReference>
<evidence type="ECO:0000313" key="2">
    <source>
        <dbReference type="Proteomes" id="UP000825051"/>
    </source>
</evidence>
<evidence type="ECO:0000313" key="1">
    <source>
        <dbReference type="EMBL" id="QYM78477.1"/>
    </source>
</evidence>
<dbReference type="InterPro" id="IPR012341">
    <property type="entry name" value="6hp_glycosidase-like_sf"/>
</dbReference>
<organism evidence="1 2">
    <name type="scientific">Horticoccus luteus</name>
    <dbReference type="NCBI Taxonomy" id="2862869"/>
    <lineage>
        <taxon>Bacteria</taxon>
        <taxon>Pseudomonadati</taxon>
        <taxon>Verrucomicrobiota</taxon>
        <taxon>Opitutia</taxon>
        <taxon>Opitutales</taxon>
        <taxon>Opitutaceae</taxon>
        <taxon>Horticoccus</taxon>
    </lineage>
</organism>
<accession>A0A8F9TUT1</accession>
<gene>
    <name evidence="1" type="ORF">K0B96_14405</name>
</gene>
<dbReference type="RefSeq" id="WP_220161581.1">
    <property type="nucleotide sequence ID" value="NZ_CP080507.1"/>
</dbReference>
<dbReference type="SUPFAM" id="SSF48208">
    <property type="entry name" value="Six-hairpin glycosidases"/>
    <property type="match status" value="1"/>
</dbReference>
<reference evidence="1" key="1">
    <citation type="submission" date="2021-08" db="EMBL/GenBank/DDBJ databases">
        <title>Genome of a novel bacterium of the phylum Verrucomicrobia, Oleiharenicola sp. KSB-15.</title>
        <authorList>
            <person name="Chung J.-H."/>
            <person name="Ahn J.-H."/>
            <person name="Yoon Y."/>
            <person name="Kim D.-Y."/>
            <person name="An S.-H."/>
            <person name="Park I."/>
            <person name="Yeon J."/>
        </authorList>
    </citation>
    <scope>NUCLEOTIDE SEQUENCE</scope>
    <source>
        <strain evidence="1">KSB-15</strain>
    </source>
</reference>
<dbReference type="KEGG" id="ole:K0B96_14405"/>
<dbReference type="GO" id="GO:0005975">
    <property type="term" value="P:carbohydrate metabolic process"/>
    <property type="evidence" value="ECO:0007669"/>
    <property type="project" value="InterPro"/>
</dbReference>
<dbReference type="InterPro" id="IPR008928">
    <property type="entry name" value="6-hairpin_glycosidase_sf"/>
</dbReference>
<proteinExistence type="predicted"/>